<accession>B5GM05</accession>
<geneLocation type="plasmid" evidence="1 2">
    <name>pSCL4</name>
</geneLocation>
<dbReference type="AlphaFoldDB" id="B5GM05"/>
<evidence type="ECO:0000313" key="1">
    <source>
        <dbReference type="EMBL" id="EFG05007.2"/>
    </source>
</evidence>
<reference evidence="1 2" key="1">
    <citation type="journal article" date="2010" name="Genome Biol. Evol.">
        <title>The sequence of a 1.8-mb bacterial linear plasmid reveals a rich evolutionary reservoir of secondary metabolic pathways.</title>
        <authorList>
            <person name="Medema M.H."/>
            <person name="Trefzer A."/>
            <person name="Kovalchuk A."/>
            <person name="van den Berg M."/>
            <person name="Mueller U."/>
            <person name="Heijne W."/>
            <person name="Wu L."/>
            <person name="Alam M.T."/>
            <person name="Ronning C.M."/>
            <person name="Nierman W.C."/>
            <person name="Bovenberg R.A.L."/>
            <person name="Breitling R."/>
            <person name="Takano E."/>
        </authorList>
    </citation>
    <scope>NUCLEOTIDE SEQUENCE [LARGE SCALE GENOMIC DNA]</scope>
    <source>
        <strain evidence="2">ATCC 27064 / DSM 738 / JCM 4710 / NBRC 13307 / NCIMB 12785 / NRRL 3585 / VKM Ac-602</strain>
        <plasmid evidence="1">pSCL4</plasmid>
    </source>
</reference>
<dbReference type="EMBL" id="CM000914">
    <property type="protein sequence ID" value="EFG05007.2"/>
    <property type="molecule type" value="Genomic_DNA"/>
</dbReference>
<protein>
    <submittedName>
        <fullName evidence="1">Uncharacterized protein</fullName>
    </submittedName>
</protein>
<proteinExistence type="predicted"/>
<keyword evidence="2" id="KW-1185">Reference proteome</keyword>
<sequence>MAPGARSGGSVGLPWEERTDMTAVDWAGAVREARESTGFGGEVPARTVAAARTAVRAERRAGFDRELGGLDGARRSMCSSVTGGSRLSSTSPKAGWEWECAGAGH</sequence>
<gene>
    <name evidence="1" type="ORF">SCLAV_p1526</name>
</gene>
<organism evidence="1 2">
    <name type="scientific">Streptomyces clavuligerus</name>
    <dbReference type="NCBI Taxonomy" id="1901"/>
    <lineage>
        <taxon>Bacteria</taxon>
        <taxon>Bacillati</taxon>
        <taxon>Actinomycetota</taxon>
        <taxon>Actinomycetes</taxon>
        <taxon>Kitasatosporales</taxon>
        <taxon>Streptomycetaceae</taxon>
        <taxon>Streptomyces</taxon>
    </lineage>
</organism>
<keyword evidence="1" id="KW-0614">Plasmid</keyword>
<dbReference type="Proteomes" id="UP000002357">
    <property type="component" value="Plasmid pSCL4"/>
</dbReference>
<evidence type="ECO:0000313" key="2">
    <source>
        <dbReference type="Proteomes" id="UP000002357"/>
    </source>
</evidence>
<name>B5GM05_STRCL</name>